<organism evidence="6 7">
    <name type="scientific">Vagococcus luciliae</name>
    <dbReference type="NCBI Taxonomy" id="2920380"/>
    <lineage>
        <taxon>Bacteria</taxon>
        <taxon>Bacillati</taxon>
        <taxon>Bacillota</taxon>
        <taxon>Bacilli</taxon>
        <taxon>Lactobacillales</taxon>
        <taxon>Enterococcaceae</taxon>
        <taxon>Vagococcus</taxon>
    </lineage>
</organism>
<evidence type="ECO:0000313" key="6">
    <source>
        <dbReference type="EMBL" id="UUV99590.1"/>
    </source>
</evidence>
<dbReference type="InterPro" id="IPR050090">
    <property type="entry name" value="Tyrosine_recombinase_XerCD"/>
</dbReference>
<dbReference type="Gene3D" id="1.10.150.130">
    <property type="match status" value="1"/>
</dbReference>
<gene>
    <name evidence="6" type="primary">xerC_6</name>
    <name evidence="6" type="ORF">G314FT_17510</name>
</gene>
<evidence type="ECO:0000313" key="7">
    <source>
        <dbReference type="Proteomes" id="UP001058273"/>
    </source>
</evidence>
<dbReference type="Pfam" id="PF00589">
    <property type="entry name" value="Phage_integrase"/>
    <property type="match status" value="1"/>
</dbReference>
<sequence>MAIFKQYTKKDGSKAWLLQAYLGVDEVTGKEVRTTRRGFKSKKEAQLKLNELVLEFESKGLEKQSKTTFKDVYKLWFDNYKNTVKESTSMTTERFFNQVILPVFKDIYMDKIDVKFCQKVVNKWAEEYSSYRLLIGYTKKVFQYATHINVISDSPFDKIIRPTKKEKKKKDKIKFYDTDQLKIFLEYLEQKVLNAKDKTLIQEYYAELDLALFRLLAFSGMRVGEALALNYSDINFEDNTITINKNLSQTKQGYEVSTTKTKNSNRIISMDKKTLVTLKKWHLTQRKLLLKNGYNNNKKLFVNVKAQYMTRNEIYQRSNRIADACNLHRIGCHGFRHTHASILLESGESFKGIQERLGHSDISLTLNVYSHLTNKSKEKTAQRFANYVNF</sequence>
<dbReference type="PROSITE" id="PS51898">
    <property type="entry name" value="TYR_RECOMBINASE"/>
    <property type="match status" value="1"/>
</dbReference>
<keyword evidence="3" id="KW-0238">DNA-binding</keyword>
<feature type="domain" description="Tyr recombinase" evidence="5">
    <location>
        <begin position="171"/>
        <end position="382"/>
    </location>
</feature>
<dbReference type="InterPro" id="IPR013762">
    <property type="entry name" value="Integrase-like_cat_sf"/>
</dbReference>
<keyword evidence="4" id="KW-0233">DNA recombination</keyword>
<evidence type="ECO:0000256" key="3">
    <source>
        <dbReference type="ARBA" id="ARBA00023125"/>
    </source>
</evidence>
<dbReference type="Pfam" id="PF14659">
    <property type="entry name" value="Phage_int_SAM_3"/>
    <property type="match status" value="1"/>
</dbReference>
<dbReference type="InterPro" id="IPR011010">
    <property type="entry name" value="DNA_brk_join_enz"/>
</dbReference>
<dbReference type="Gene3D" id="1.10.443.10">
    <property type="entry name" value="Intergrase catalytic core"/>
    <property type="match status" value="1"/>
</dbReference>
<reference evidence="6" key="1">
    <citation type="submission" date="2022-08" db="EMBL/GenBank/DDBJ databases">
        <title>Genome sequence of Vagococcus luciliae DSM 112651.</title>
        <authorList>
            <person name="Juan G."/>
            <person name="Anja P."/>
            <person name="Rolf D."/>
            <person name="Kampfer P."/>
            <person name="Vilcinskas A."/>
        </authorList>
    </citation>
    <scope>NUCLEOTIDE SEQUENCE</scope>
    <source>
        <strain evidence="6">G314FT</strain>
    </source>
</reference>
<dbReference type="PANTHER" id="PTHR30349:SF64">
    <property type="entry name" value="PROPHAGE INTEGRASE INTD-RELATED"/>
    <property type="match status" value="1"/>
</dbReference>
<dbReference type="RefSeq" id="WP_257700669.1">
    <property type="nucleotide sequence ID" value="NZ_CP102451.1"/>
</dbReference>
<reference evidence="6" key="2">
    <citation type="submission" date="2022-08" db="EMBL/GenBank/DDBJ databases">
        <authorList>
            <person name="Poehlein A."/>
            <person name="Guzman J."/>
            <person name="Daniel R."/>
            <person name="Vilcinskas A."/>
        </authorList>
    </citation>
    <scope>NUCLEOTIDE SEQUENCE</scope>
    <source>
        <strain evidence="6">G314FT</strain>
    </source>
</reference>
<dbReference type="Pfam" id="PF14657">
    <property type="entry name" value="Arm-DNA-bind_4"/>
    <property type="match status" value="1"/>
</dbReference>
<evidence type="ECO:0000256" key="4">
    <source>
        <dbReference type="ARBA" id="ARBA00023172"/>
    </source>
</evidence>
<dbReference type="Proteomes" id="UP001058273">
    <property type="component" value="Chromosome"/>
</dbReference>
<evidence type="ECO:0000256" key="1">
    <source>
        <dbReference type="ARBA" id="ARBA00008857"/>
    </source>
</evidence>
<comment type="similarity">
    <text evidence="1">Belongs to the 'phage' integrase family.</text>
</comment>
<keyword evidence="2" id="KW-0229">DNA integration</keyword>
<evidence type="ECO:0000259" key="5">
    <source>
        <dbReference type="PROSITE" id="PS51898"/>
    </source>
</evidence>
<name>A0ABY5P110_9ENTE</name>
<accession>A0ABY5P110</accession>
<proteinExistence type="inferred from homology"/>
<dbReference type="InterPro" id="IPR010998">
    <property type="entry name" value="Integrase_recombinase_N"/>
</dbReference>
<dbReference type="InterPro" id="IPR028259">
    <property type="entry name" value="AP2-like_int_N"/>
</dbReference>
<dbReference type="PANTHER" id="PTHR30349">
    <property type="entry name" value="PHAGE INTEGRASE-RELATED"/>
    <property type="match status" value="1"/>
</dbReference>
<dbReference type="SUPFAM" id="SSF56349">
    <property type="entry name" value="DNA breaking-rejoining enzymes"/>
    <property type="match status" value="1"/>
</dbReference>
<protein>
    <submittedName>
        <fullName evidence="6">Tyrosine recombinase XerC</fullName>
    </submittedName>
</protein>
<dbReference type="EMBL" id="CP102451">
    <property type="protein sequence ID" value="UUV99590.1"/>
    <property type="molecule type" value="Genomic_DNA"/>
</dbReference>
<keyword evidence="7" id="KW-1185">Reference proteome</keyword>
<dbReference type="InterPro" id="IPR004107">
    <property type="entry name" value="Integrase_SAM-like_N"/>
</dbReference>
<dbReference type="InterPro" id="IPR002104">
    <property type="entry name" value="Integrase_catalytic"/>
</dbReference>
<dbReference type="CDD" id="cd01189">
    <property type="entry name" value="INT_ICEBs1_C_like"/>
    <property type="match status" value="1"/>
</dbReference>
<evidence type="ECO:0000256" key="2">
    <source>
        <dbReference type="ARBA" id="ARBA00022908"/>
    </source>
</evidence>